<accession>A0ABY1QC96</accession>
<comment type="caution">
    <text evidence="1">The sequence shown here is derived from an EMBL/GenBank/DDBJ whole genome shotgun (WGS) entry which is preliminary data.</text>
</comment>
<reference evidence="1 2" key="1">
    <citation type="submission" date="2017-05" db="EMBL/GenBank/DDBJ databases">
        <authorList>
            <person name="Varghese N."/>
            <person name="Submissions S."/>
        </authorList>
    </citation>
    <scope>NUCLEOTIDE SEQUENCE [LARGE SCALE GENOMIC DNA]</scope>
    <source>
        <strain evidence="1 2">DSM 26001</strain>
    </source>
</reference>
<name>A0ABY1QC96_9BURK</name>
<proteinExistence type="predicted"/>
<evidence type="ECO:0000313" key="1">
    <source>
        <dbReference type="EMBL" id="SMP67132.1"/>
    </source>
</evidence>
<dbReference type="Proteomes" id="UP001158049">
    <property type="component" value="Unassembled WGS sequence"/>
</dbReference>
<dbReference type="RefSeq" id="WP_283443308.1">
    <property type="nucleotide sequence ID" value="NZ_FXUL01000012.1"/>
</dbReference>
<protein>
    <submittedName>
        <fullName evidence="1">Uncharacterized protein</fullName>
    </submittedName>
</protein>
<sequence>MKTNTKPGRNSRAGAEYQEAIFLMKLKRSYKLQLQAIDVDLRGIQRLSRKVVLLAQKDIELIDSENNSWIKGA</sequence>
<organism evidence="1 2">
    <name type="scientific">Noviherbaspirillum suwonense</name>
    <dbReference type="NCBI Taxonomy" id="1224511"/>
    <lineage>
        <taxon>Bacteria</taxon>
        <taxon>Pseudomonadati</taxon>
        <taxon>Pseudomonadota</taxon>
        <taxon>Betaproteobacteria</taxon>
        <taxon>Burkholderiales</taxon>
        <taxon>Oxalobacteraceae</taxon>
        <taxon>Noviherbaspirillum</taxon>
    </lineage>
</organism>
<evidence type="ECO:0000313" key="2">
    <source>
        <dbReference type="Proteomes" id="UP001158049"/>
    </source>
</evidence>
<dbReference type="EMBL" id="FXUL01000012">
    <property type="protein sequence ID" value="SMP67132.1"/>
    <property type="molecule type" value="Genomic_DNA"/>
</dbReference>
<gene>
    <name evidence="1" type="ORF">SAMN06295970_112111</name>
</gene>
<keyword evidence="2" id="KW-1185">Reference proteome</keyword>